<feature type="signal peptide" evidence="9">
    <location>
        <begin position="1"/>
        <end position="29"/>
    </location>
</feature>
<dbReference type="Pfam" id="PF02321">
    <property type="entry name" value="OEP"/>
    <property type="match status" value="2"/>
</dbReference>
<dbReference type="EMBL" id="CP022579">
    <property type="protein sequence ID" value="QEL64475.1"/>
    <property type="molecule type" value="Genomic_DNA"/>
</dbReference>
<dbReference type="Proteomes" id="UP000323671">
    <property type="component" value="Chromosome"/>
</dbReference>
<evidence type="ECO:0000256" key="1">
    <source>
        <dbReference type="ARBA" id="ARBA00004370"/>
    </source>
</evidence>
<evidence type="ECO:0000256" key="9">
    <source>
        <dbReference type="RuleBase" id="RU362097"/>
    </source>
</evidence>
<evidence type="ECO:0000256" key="5">
    <source>
        <dbReference type="ARBA" id="ARBA00022729"/>
    </source>
</evidence>
<comment type="subcellular location">
    <subcellularLocation>
        <location evidence="9">Cell membrane</location>
        <topology evidence="9">Lipid-anchor</topology>
    </subcellularLocation>
    <subcellularLocation>
        <location evidence="1">Membrane</location>
    </subcellularLocation>
</comment>
<protein>
    <submittedName>
        <fullName evidence="11">Uncharacterized protein</fullName>
    </submittedName>
</protein>
<feature type="region of interest" description="Disordered" evidence="10">
    <location>
        <begin position="482"/>
        <end position="525"/>
    </location>
</feature>
<dbReference type="Gene3D" id="1.20.1600.10">
    <property type="entry name" value="Outer membrane efflux proteins (OEP)"/>
    <property type="match status" value="1"/>
</dbReference>
<keyword evidence="5 9" id="KW-0732">Signal</keyword>
<dbReference type="PANTHER" id="PTHR30203:SF20">
    <property type="entry name" value="MULTIDRUG RESISTANCE OUTER MEMBRANE PROTEIN MDTP-RELATED"/>
    <property type="match status" value="1"/>
</dbReference>
<dbReference type="SUPFAM" id="SSF56954">
    <property type="entry name" value="Outer membrane efflux proteins (OEP)"/>
    <property type="match status" value="1"/>
</dbReference>
<organism evidence="11 12">
    <name type="scientific">Oryzomicrobium terrae</name>
    <dbReference type="NCBI Taxonomy" id="1735038"/>
    <lineage>
        <taxon>Bacteria</taxon>
        <taxon>Pseudomonadati</taxon>
        <taxon>Pseudomonadota</taxon>
        <taxon>Betaproteobacteria</taxon>
        <taxon>Rhodocyclales</taxon>
        <taxon>Rhodocyclaceae</taxon>
        <taxon>Oryzomicrobium</taxon>
    </lineage>
</organism>
<evidence type="ECO:0000313" key="11">
    <source>
        <dbReference type="EMBL" id="QEL64475.1"/>
    </source>
</evidence>
<dbReference type="NCBIfam" id="TIGR01845">
    <property type="entry name" value="outer_NodT"/>
    <property type="match status" value="1"/>
</dbReference>
<feature type="chain" id="PRO_5023160727" evidence="9">
    <location>
        <begin position="30"/>
        <end position="525"/>
    </location>
</feature>
<dbReference type="RefSeq" id="WP_149425052.1">
    <property type="nucleotide sequence ID" value="NZ_CP022579.1"/>
</dbReference>
<dbReference type="PANTHER" id="PTHR30203">
    <property type="entry name" value="OUTER MEMBRANE CATION EFFLUX PROTEIN"/>
    <property type="match status" value="1"/>
</dbReference>
<evidence type="ECO:0000256" key="6">
    <source>
        <dbReference type="ARBA" id="ARBA00023136"/>
    </source>
</evidence>
<accession>A0A5C1E715</accession>
<comment type="similarity">
    <text evidence="2 9">Belongs to the outer membrane factor (OMF) (TC 1.B.17) family.</text>
</comment>
<proteinExistence type="inferred from homology"/>
<dbReference type="PROSITE" id="PS51257">
    <property type="entry name" value="PROKAR_LIPOPROTEIN"/>
    <property type="match status" value="1"/>
</dbReference>
<keyword evidence="8 9" id="KW-0449">Lipoprotein</keyword>
<name>A0A5C1E715_9RHOO</name>
<dbReference type="AlphaFoldDB" id="A0A5C1E715"/>
<dbReference type="InterPro" id="IPR010131">
    <property type="entry name" value="MdtP/NodT-like"/>
</dbReference>
<evidence type="ECO:0000256" key="8">
    <source>
        <dbReference type="ARBA" id="ARBA00023288"/>
    </source>
</evidence>
<dbReference type="KEGG" id="otr:OTERR_09990"/>
<feature type="compositionally biased region" description="Low complexity" evidence="10">
    <location>
        <begin position="482"/>
        <end position="509"/>
    </location>
</feature>
<reference evidence="11 12" key="1">
    <citation type="submission" date="2017-07" db="EMBL/GenBank/DDBJ databases">
        <title>Complete genome sequence of Oryzomicrobium terrae TPP412.</title>
        <authorList>
            <person name="Chiu L.-W."/>
            <person name="Lo K.-J."/>
            <person name="Tsai Y.-M."/>
            <person name="Lin S.-S."/>
            <person name="Kuo C.-H."/>
            <person name="Liu C.-T."/>
        </authorList>
    </citation>
    <scope>NUCLEOTIDE SEQUENCE [LARGE SCALE GENOMIC DNA]</scope>
    <source>
        <strain evidence="11 12">TPP412</strain>
    </source>
</reference>
<evidence type="ECO:0000256" key="3">
    <source>
        <dbReference type="ARBA" id="ARBA00022452"/>
    </source>
</evidence>
<keyword evidence="12" id="KW-1185">Reference proteome</keyword>
<keyword evidence="6 9" id="KW-0472">Membrane</keyword>
<dbReference type="GO" id="GO:0005886">
    <property type="term" value="C:plasma membrane"/>
    <property type="evidence" value="ECO:0007669"/>
    <property type="project" value="UniProtKB-SubCell"/>
</dbReference>
<evidence type="ECO:0000256" key="7">
    <source>
        <dbReference type="ARBA" id="ARBA00023139"/>
    </source>
</evidence>
<keyword evidence="4 9" id="KW-0812">Transmembrane</keyword>
<gene>
    <name evidence="11" type="ORF">OTERR_09990</name>
</gene>
<dbReference type="InterPro" id="IPR003423">
    <property type="entry name" value="OMP_efflux"/>
</dbReference>
<dbReference type="GO" id="GO:0015562">
    <property type="term" value="F:efflux transmembrane transporter activity"/>
    <property type="evidence" value="ECO:0007669"/>
    <property type="project" value="InterPro"/>
</dbReference>
<evidence type="ECO:0000313" key="12">
    <source>
        <dbReference type="Proteomes" id="UP000323671"/>
    </source>
</evidence>
<dbReference type="Gene3D" id="2.20.200.10">
    <property type="entry name" value="Outer membrane efflux proteins (OEP)"/>
    <property type="match status" value="1"/>
</dbReference>
<keyword evidence="7 9" id="KW-0564">Palmitate</keyword>
<evidence type="ECO:0000256" key="10">
    <source>
        <dbReference type="SAM" id="MobiDB-lite"/>
    </source>
</evidence>
<sequence>MNRHSSPFPPRLLAAAVALAGAASLTGCAVVAPGPVPLAYAPEALEQAAAQPARPWPQAGWWHGYGDPQLDRLIDTALAGNPSLEAARARVEQARRQADVLAGRDSLQVGAQASTDRIKYSETYIIPPAVAKNLQTDSLLALSLSWDLDLWGRNREAVAARLGLARAAEADAHLAALALSSRVAAVYFDLLAAWQEQGLVESRQGLVADLSAAAGRRVAAGLSPATERLLRETSQEQDAARRAALAARIQTDLAVLAELSASGRPAAADAPTLRLQPRPLPVADRAGLPADLSAELLLRRPDLAALEARWQAAVHAKASARADRLPQLSLSALLGFQTLTFDKLLNGASGTYSLGPALSLPILDGGARAATVALRDAEIDEALATLRQGAAAALREAVSAAASVASESQQSLALAGAAARQAEVAQRTERRVAAGLDPAPAAWDARYRALQAEQERLAADTRRLAADVALVRALGGGYRQSAEAAPVSPATATTNAPAGASSFSSPAGSLIRPVGLASPKETNHG</sequence>
<evidence type="ECO:0000256" key="4">
    <source>
        <dbReference type="ARBA" id="ARBA00022692"/>
    </source>
</evidence>
<keyword evidence="3 9" id="KW-1134">Transmembrane beta strand</keyword>
<evidence type="ECO:0000256" key="2">
    <source>
        <dbReference type="ARBA" id="ARBA00007613"/>
    </source>
</evidence>